<name>A0A803JNB1_XENTR</name>
<dbReference type="Gene3D" id="1.10.4020.10">
    <property type="entry name" value="DNA breaking-rejoining enzymes"/>
    <property type="match status" value="1"/>
</dbReference>
<dbReference type="Ensembl" id="ENSXETT00000124453">
    <property type="protein sequence ID" value="ENSXETP00000109452"/>
    <property type="gene ID" value="ENSXETG00000042564"/>
</dbReference>
<dbReference type="Pfam" id="PF02023">
    <property type="entry name" value="SCAN"/>
    <property type="match status" value="1"/>
</dbReference>
<feature type="domain" description="SCAN box" evidence="2">
    <location>
        <begin position="15"/>
        <end position="68"/>
    </location>
</feature>
<dbReference type="InterPro" id="IPR003309">
    <property type="entry name" value="SCAN_dom"/>
</dbReference>
<reference evidence="3" key="2">
    <citation type="submission" date="2021-03" db="UniProtKB">
        <authorList>
            <consortium name="Ensembl"/>
        </authorList>
    </citation>
    <scope>IDENTIFICATION</scope>
</reference>
<feature type="region of interest" description="Disordered" evidence="1">
    <location>
        <begin position="81"/>
        <end position="103"/>
    </location>
</feature>
<proteinExistence type="predicted"/>
<protein>
    <recommendedName>
        <fullName evidence="2">SCAN box domain-containing protein</fullName>
    </recommendedName>
</protein>
<dbReference type="InterPro" id="IPR038269">
    <property type="entry name" value="SCAN_sf"/>
</dbReference>
<dbReference type="InParanoid" id="A0A803JNB1"/>
<evidence type="ECO:0000259" key="2">
    <source>
        <dbReference type="PROSITE" id="PS50804"/>
    </source>
</evidence>
<reference evidence="3" key="1">
    <citation type="journal article" date="2010" name="Science">
        <title>The genome of the Western clawed frog Xenopus tropicalis.</title>
        <authorList>
            <person name="Hellsten U."/>
            <person name="Harland R.M."/>
            <person name="Gilchrist M.J."/>
            <person name="Hendrix D."/>
            <person name="Jurka J."/>
            <person name="Kapitonov V."/>
            <person name="Ovcharenko I."/>
            <person name="Putnam N.H."/>
            <person name="Shu S."/>
            <person name="Taher L."/>
            <person name="Blitz I.L."/>
            <person name="Blumberg B."/>
            <person name="Dichmann D.S."/>
            <person name="Dubchak I."/>
            <person name="Amaya E."/>
            <person name="Detter J.C."/>
            <person name="Fletcher R."/>
            <person name="Gerhard D.S."/>
            <person name="Goodstein D."/>
            <person name="Graves T."/>
            <person name="Grigoriev I.V."/>
            <person name="Grimwood J."/>
            <person name="Kawashima T."/>
            <person name="Lindquist E."/>
            <person name="Lucas S.M."/>
            <person name="Mead P.E."/>
            <person name="Mitros T."/>
            <person name="Ogino H."/>
            <person name="Ohta Y."/>
            <person name="Poliakov A.V."/>
            <person name="Pollet N."/>
            <person name="Robert J."/>
            <person name="Salamov A."/>
            <person name="Sater A.K."/>
            <person name="Schmutz J."/>
            <person name="Terry A."/>
            <person name="Vize P.D."/>
            <person name="Warren W.C."/>
            <person name="Wells D."/>
            <person name="Wills A."/>
            <person name="Wilson R.K."/>
            <person name="Zimmerman L.B."/>
            <person name="Zorn A.M."/>
            <person name="Grainger R."/>
            <person name="Grammer T."/>
            <person name="Khokha M.K."/>
            <person name="Richardson P.M."/>
            <person name="Rokhsar D.S."/>
        </authorList>
    </citation>
    <scope>NUCLEOTIDE SEQUENCE [LARGE SCALE GENOMIC DNA]</scope>
    <source>
        <strain evidence="3">Nigerian</strain>
    </source>
</reference>
<dbReference type="AlphaFoldDB" id="A0A803JNB1"/>
<accession>A0A803JNB1</accession>
<evidence type="ECO:0000313" key="3">
    <source>
        <dbReference type="Ensembl" id="ENSXETP00000109452"/>
    </source>
</evidence>
<dbReference type="GeneTree" id="ENSGT01030000234861"/>
<sequence length="103" mass="11728">REAPCVLVRAHDWVYTRGKSARAQMHDLLYLTRKWLQPDLNTADQVVERIVVERYRKADPQDMTQMVELVERYVATEGYLGEGASPQRPGKQVSALLDSGSLV</sequence>
<dbReference type="PROSITE" id="PS50804">
    <property type="entry name" value="SCAN_BOX"/>
    <property type="match status" value="1"/>
</dbReference>
<evidence type="ECO:0000256" key="1">
    <source>
        <dbReference type="SAM" id="MobiDB-lite"/>
    </source>
</evidence>
<dbReference type="SUPFAM" id="SSF47353">
    <property type="entry name" value="Retrovirus capsid dimerization domain-like"/>
    <property type="match status" value="1"/>
</dbReference>
<organism evidence="3">
    <name type="scientific">Xenopus tropicalis</name>
    <name type="common">Western clawed frog</name>
    <name type="synonym">Silurana tropicalis</name>
    <dbReference type="NCBI Taxonomy" id="8364"/>
    <lineage>
        <taxon>Eukaryota</taxon>
        <taxon>Metazoa</taxon>
        <taxon>Chordata</taxon>
        <taxon>Craniata</taxon>
        <taxon>Vertebrata</taxon>
        <taxon>Euteleostomi</taxon>
        <taxon>Amphibia</taxon>
        <taxon>Batrachia</taxon>
        <taxon>Anura</taxon>
        <taxon>Pipoidea</taxon>
        <taxon>Pipidae</taxon>
        <taxon>Xenopodinae</taxon>
        <taxon>Xenopus</taxon>
        <taxon>Silurana</taxon>
    </lineage>
</organism>